<keyword evidence="1 4" id="KW-0489">Methyltransferase</keyword>
<keyword evidence="2 4" id="KW-0808">Transferase</keyword>
<dbReference type="FunFam" id="2.40.50.1070:FF:000003">
    <property type="entry name" value="23S rRNA (Uracil-5-)-methyltransferase RumA"/>
    <property type="match status" value="1"/>
</dbReference>
<sequence>MDISVKIGDILEGEVIDINYEGGGVVKKDNFTIFLDKGLIGDIVKYRVVKVKKTYGIGKLLDIIKPSDHRIPSICNTSEECGGCPFQFFKYTNQLKWKEEKVKKDIEKIGRLDANIVKHIIGMEEPYRYRNNVQIPVGFKDGEIAIGFYESGSYNIANMSNCVIQTEISNEIIKTIKNFMKEYNLKPYDRKNKTGNIRHIGIRTNENNKAMVIIVTGSRNLPYSKELIRILTENFKDIISIYQNINSGNGPVVYGKKFKKLYGEDKIVDCIGDLKFSISPNSFFQVNRVQTKILYDKVKEYMDLKSEDIIFDLYCGIGTISLYMARQAKKVYGVEIVEEAIKDARENAHLNNIENVEFICGSSEKILPELKEKGIKVDKIVVDPPRKGCEKQVLDTIIEMNPERIVYVSCNPSTLARDLKHLSESVYKVKEIQLLDMFPGSIHTECVVRIERA</sequence>
<name>A0A1M5Z2N0_9FIRM</name>
<feature type="active site" description="Nucleophile" evidence="4">
    <location>
        <position position="410"/>
    </location>
</feature>
<dbReference type="PROSITE" id="PS01230">
    <property type="entry name" value="TRMA_1"/>
    <property type="match status" value="1"/>
</dbReference>
<dbReference type="InterPro" id="IPR010280">
    <property type="entry name" value="U5_MeTrfase_fam"/>
</dbReference>
<keyword evidence="3 4" id="KW-0949">S-adenosyl-L-methionine</keyword>
<dbReference type="GO" id="GO:0070041">
    <property type="term" value="F:rRNA (uridine-C5-)-methyltransferase activity"/>
    <property type="evidence" value="ECO:0007669"/>
    <property type="project" value="TreeGrafter"/>
</dbReference>
<dbReference type="Pfam" id="PF05958">
    <property type="entry name" value="tRNA_U5-meth_tr"/>
    <property type="match status" value="1"/>
</dbReference>
<dbReference type="PROSITE" id="PS51687">
    <property type="entry name" value="SAM_MT_RNA_M5U"/>
    <property type="match status" value="1"/>
</dbReference>
<feature type="binding site" evidence="4">
    <location>
        <position position="285"/>
    </location>
    <ligand>
        <name>S-adenosyl-L-methionine</name>
        <dbReference type="ChEBI" id="CHEBI:59789"/>
    </ligand>
</feature>
<evidence type="ECO:0000256" key="4">
    <source>
        <dbReference type="PROSITE-ProRule" id="PRU01024"/>
    </source>
</evidence>
<evidence type="ECO:0000259" key="6">
    <source>
        <dbReference type="PROSITE" id="PS50926"/>
    </source>
</evidence>
<evidence type="ECO:0000256" key="1">
    <source>
        <dbReference type="ARBA" id="ARBA00022603"/>
    </source>
</evidence>
<gene>
    <name evidence="7" type="ORF">SAMN02745180_02673</name>
</gene>
<dbReference type="EMBL" id="FQXR01000019">
    <property type="protein sequence ID" value="SHI18507.1"/>
    <property type="molecule type" value="Genomic_DNA"/>
</dbReference>
<feature type="domain" description="TRAM" evidence="6">
    <location>
        <begin position="4"/>
        <end position="62"/>
    </location>
</feature>
<reference evidence="7 8" key="1">
    <citation type="submission" date="2016-11" db="EMBL/GenBank/DDBJ databases">
        <authorList>
            <person name="Jaros S."/>
            <person name="Januszkiewicz K."/>
            <person name="Wedrychowicz H."/>
        </authorList>
    </citation>
    <scope>NUCLEOTIDE SEQUENCE [LARGE SCALE GENOMIC DNA]</scope>
    <source>
        <strain evidence="7 8">DSM 13106</strain>
    </source>
</reference>
<dbReference type="RefSeq" id="WP_072745290.1">
    <property type="nucleotide sequence ID" value="NZ_FQXR01000019.1"/>
</dbReference>
<dbReference type="GO" id="GO:0070475">
    <property type="term" value="P:rRNA base methylation"/>
    <property type="evidence" value="ECO:0007669"/>
    <property type="project" value="TreeGrafter"/>
</dbReference>
<evidence type="ECO:0000256" key="5">
    <source>
        <dbReference type="PROSITE-ProRule" id="PRU10015"/>
    </source>
</evidence>
<dbReference type="PANTHER" id="PTHR11061">
    <property type="entry name" value="RNA M5U METHYLTRANSFERASE"/>
    <property type="match status" value="1"/>
</dbReference>
<dbReference type="InterPro" id="IPR002792">
    <property type="entry name" value="TRAM_dom"/>
</dbReference>
<dbReference type="InterPro" id="IPR012340">
    <property type="entry name" value="NA-bd_OB-fold"/>
</dbReference>
<dbReference type="SUPFAM" id="SSF53335">
    <property type="entry name" value="S-adenosyl-L-methionine-dependent methyltransferases"/>
    <property type="match status" value="1"/>
</dbReference>
<dbReference type="NCBIfam" id="TIGR00479">
    <property type="entry name" value="rumA"/>
    <property type="match status" value="1"/>
</dbReference>
<comment type="similarity">
    <text evidence="4">Belongs to the class I-like SAM-binding methyltransferase superfamily. RNA M5U methyltransferase family.</text>
</comment>
<proteinExistence type="inferred from homology"/>
<dbReference type="Proteomes" id="UP000184389">
    <property type="component" value="Unassembled WGS sequence"/>
</dbReference>
<organism evidence="7 8">
    <name type="scientific">Sporanaerobacter acetigenes DSM 13106</name>
    <dbReference type="NCBI Taxonomy" id="1123281"/>
    <lineage>
        <taxon>Bacteria</taxon>
        <taxon>Bacillati</taxon>
        <taxon>Bacillota</taxon>
        <taxon>Tissierellia</taxon>
        <taxon>Tissierellales</taxon>
        <taxon>Sporanaerobacteraceae</taxon>
        <taxon>Sporanaerobacter</taxon>
    </lineage>
</organism>
<dbReference type="InterPro" id="IPR030390">
    <property type="entry name" value="MeTrfase_TrmA_AS"/>
</dbReference>
<feature type="active site" evidence="5">
    <location>
        <position position="410"/>
    </location>
</feature>
<dbReference type="CDD" id="cd02440">
    <property type="entry name" value="AdoMet_MTases"/>
    <property type="match status" value="1"/>
</dbReference>
<dbReference type="SUPFAM" id="SSF50249">
    <property type="entry name" value="Nucleic acid-binding proteins"/>
    <property type="match status" value="1"/>
</dbReference>
<evidence type="ECO:0000256" key="2">
    <source>
        <dbReference type="ARBA" id="ARBA00022679"/>
    </source>
</evidence>
<dbReference type="InterPro" id="IPR029063">
    <property type="entry name" value="SAM-dependent_MTases_sf"/>
</dbReference>
<dbReference type="FunFam" id="3.40.50.150:FF:000009">
    <property type="entry name" value="23S rRNA (Uracil(1939)-C(5))-methyltransferase RlmD"/>
    <property type="match status" value="1"/>
</dbReference>
<dbReference type="STRING" id="1123281.SAMN02745180_02673"/>
<evidence type="ECO:0000313" key="7">
    <source>
        <dbReference type="EMBL" id="SHI18507.1"/>
    </source>
</evidence>
<dbReference type="Gene3D" id="2.40.50.1070">
    <property type="match status" value="1"/>
</dbReference>
<dbReference type="PANTHER" id="PTHR11061:SF30">
    <property type="entry name" value="TRNA (URACIL(54)-C(5))-METHYLTRANSFERASE"/>
    <property type="match status" value="1"/>
</dbReference>
<accession>A0A1M5Z2N0</accession>
<dbReference type="OrthoDB" id="9804590at2"/>
<feature type="binding site" evidence="4">
    <location>
        <position position="314"/>
    </location>
    <ligand>
        <name>S-adenosyl-L-methionine</name>
        <dbReference type="ChEBI" id="CHEBI:59789"/>
    </ligand>
</feature>
<feature type="binding site" evidence="4">
    <location>
        <position position="335"/>
    </location>
    <ligand>
        <name>S-adenosyl-L-methionine</name>
        <dbReference type="ChEBI" id="CHEBI:59789"/>
    </ligand>
</feature>
<dbReference type="AlphaFoldDB" id="A0A1M5Z2N0"/>
<protein>
    <submittedName>
        <fullName evidence="7">23S rRNA (Uracil1939-C5)-methyltransferase</fullName>
    </submittedName>
</protein>
<feature type="binding site" evidence="4">
    <location>
        <position position="383"/>
    </location>
    <ligand>
        <name>S-adenosyl-L-methionine</name>
        <dbReference type="ChEBI" id="CHEBI:59789"/>
    </ligand>
</feature>
<dbReference type="Gene3D" id="3.40.50.150">
    <property type="entry name" value="Vaccinia Virus protein VP39"/>
    <property type="match status" value="1"/>
</dbReference>
<evidence type="ECO:0000256" key="3">
    <source>
        <dbReference type="ARBA" id="ARBA00022691"/>
    </source>
</evidence>
<dbReference type="PROSITE" id="PS50926">
    <property type="entry name" value="TRAM"/>
    <property type="match status" value="1"/>
</dbReference>
<keyword evidence="8" id="KW-1185">Reference proteome</keyword>
<evidence type="ECO:0000313" key="8">
    <source>
        <dbReference type="Proteomes" id="UP000184389"/>
    </source>
</evidence>
<dbReference type="Gene3D" id="2.40.50.140">
    <property type="entry name" value="Nucleic acid-binding proteins"/>
    <property type="match status" value="1"/>
</dbReference>